<evidence type="ECO:0000256" key="4">
    <source>
        <dbReference type="PROSITE-ProRule" id="PRU00027"/>
    </source>
</evidence>
<dbReference type="SUPFAM" id="SSF57667">
    <property type="entry name" value="beta-beta-alpha zinc fingers"/>
    <property type="match status" value="1"/>
</dbReference>
<dbReference type="GO" id="GO:0003677">
    <property type="term" value="F:DNA binding"/>
    <property type="evidence" value="ECO:0007669"/>
    <property type="project" value="InterPro"/>
</dbReference>
<dbReference type="Proteomes" id="UP000075809">
    <property type="component" value="Unassembled WGS sequence"/>
</dbReference>
<dbReference type="PROSITE" id="PS50808">
    <property type="entry name" value="ZF_BED"/>
    <property type="match status" value="1"/>
</dbReference>
<evidence type="ECO:0000256" key="5">
    <source>
        <dbReference type="SAM" id="MobiDB-lite"/>
    </source>
</evidence>
<keyword evidence="2 4" id="KW-0863">Zinc-finger</keyword>
<evidence type="ECO:0000256" key="1">
    <source>
        <dbReference type="ARBA" id="ARBA00022723"/>
    </source>
</evidence>
<organism evidence="7 8">
    <name type="scientific">Mycetomoellerius zeteki</name>
    <dbReference type="NCBI Taxonomy" id="64791"/>
    <lineage>
        <taxon>Eukaryota</taxon>
        <taxon>Metazoa</taxon>
        <taxon>Ecdysozoa</taxon>
        <taxon>Arthropoda</taxon>
        <taxon>Hexapoda</taxon>
        <taxon>Insecta</taxon>
        <taxon>Pterygota</taxon>
        <taxon>Neoptera</taxon>
        <taxon>Endopterygota</taxon>
        <taxon>Hymenoptera</taxon>
        <taxon>Apocrita</taxon>
        <taxon>Aculeata</taxon>
        <taxon>Formicoidea</taxon>
        <taxon>Formicidae</taxon>
        <taxon>Myrmicinae</taxon>
        <taxon>Mycetomoellerius</taxon>
    </lineage>
</organism>
<keyword evidence="8" id="KW-1185">Reference proteome</keyword>
<dbReference type="InterPro" id="IPR003656">
    <property type="entry name" value="Znf_BED"/>
</dbReference>
<evidence type="ECO:0000259" key="6">
    <source>
        <dbReference type="PROSITE" id="PS50808"/>
    </source>
</evidence>
<evidence type="ECO:0000313" key="7">
    <source>
        <dbReference type="EMBL" id="KYQ47820.1"/>
    </source>
</evidence>
<sequence length="93" mass="10757">WNYYTKEELLSARCKLCTKLIKHGGNTTNLMQHLIRKHTIFINSEDSIEVTDQQHALRTDESDDPDDPKEGTSTMNDDVVLNTDKNVMFNIIF</sequence>
<protein>
    <recommendedName>
        <fullName evidence="6">BED-type domain-containing protein</fullName>
    </recommendedName>
</protein>
<feature type="non-terminal residue" evidence="7">
    <location>
        <position position="1"/>
    </location>
</feature>
<dbReference type="EMBL" id="KQ983054">
    <property type="protein sequence ID" value="KYQ47820.1"/>
    <property type="molecule type" value="Genomic_DNA"/>
</dbReference>
<name>A0A151WJ40_9HYME</name>
<dbReference type="Pfam" id="PF02892">
    <property type="entry name" value="zf-BED"/>
    <property type="match status" value="1"/>
</dbReference>
<dbReference type="InterPro" id="IPR036236">
    <property type="entry name" value="Znf_C2H2_sf"/>
</dbReference>
<reference evidence="7 8" key="1">
    <citation type="submission" date="2015-09" db="EMBL/GenBank/DDBJ databases">
        <title>Trachymyrmex zeteki WGS genome.</title>
        <authorList>
            <person name="Nygaard S."/>
            <person name="Hu H."/>
            <person name="Boomsma J."/>
            <person name="Zhang G."/>
        </authorList>
    </citation>
    <scope>NUCLEOTIDE SEQUENCE [LARGE SCALE GENOMIC DNA]</scope>
    <source>
        <strain evidence="7">Tzet28-1</strain>
        <tissue evidence="7">Whole body</tissue>
    </source>
</reference>
<dbReference type="GO" id="GO:0008270">
    <property type="term" value="F:zinc ion binding"/>
    <property type="evidence" value="ECO:0007669"/>
    <property type="project" value="UniProtKB-KW"/>
</dbReference>
<keyword evidence="1" id="KW-0479">Metal-binding</keyword>
<dbReference type="AlphaFoldDB" id="A0A151WJ40"/>
<feature type="domain" description="BED-type" evidence="6">
    <location>
        <begin position="1"/>
        <end position="45"/>
    </location>
</feature>
<proteinExistence type="predicted"/>
<evidence type="ECO:0000256" key="2">
    <source>
        <dbReference type="ARBA" id="ARBA00022771"/>
    </source>
</evidence>
<evidence type="ECO:0000313" key="8">
    <source>
        <dbReference type="Proteomes" id="UP000075809"/>
    </source>
</evidence>
<feature type="region of interest" description="Disordered" evidence="5">
    <location>
        <begin position="52"/>
        <end position="77"/>
    </location>
</feature>
<dbReference type="SMART" id="SM00614">
    <property type="entry name" value="ZnF_BED"/>
    <property type="match status" value="1"/>
</dbReference>
<gene>
    <name evidence="7" type="ORF">ALC60_13150</name>
</gene>
<evidence type="ECO:0000256" key="3">
    <source>
        <dbReference type="ARBA" id="ARBA00022833"/>
    </source>
</evidence>
<accession>A0A151WJ40</accession>
<keyword evidence="3" id="KW-0862">Zinc</keyword>